<protein>
    <submittedName>
        <fullName evidence="2">Transposase, putative</fullName>
    </submittedName>
</protein>
<dbReference type="InterPro" id="IPR002559">
    <property type="entry name" value="Transposase_11"/>
</dbReference>
<dbReference type="EMBL" id="CP009520">
    <property type="protein sequence ID" value="AKB44462.1"/>
    <property type="molecule type" value="Genomic_DNA"/>
</dbReference>
<name>A0A0E3Q6N9_9EURY</name>
<reference evidence="2 3" key="1">
    <citation type="submission" date="2014-07" db="EMBL/GenBank/DDBJ databases">
        <title>Methanogenic archaea and the global carbon cycle.</title>
        <authorList>
            <person name="Henriksen J.R."/>
            <person name="Luke J."/>
            <person name="Reinhart S."/>
            <person name="Benedict M.N."/>
            <person name="Youngblut N.D."/>
            <person name="Metcalf M.E."/>
            <person name="Whitaker R.J."/>
            <person name="Metcalf W.W."/>
        </authorList>
    </citation>
    <scope>NUCLEOTIDE SEQUENCE [LARGE SCALE GENOMIC DNA]</scope>
    <source>
        <strain evidence="2 3">Z-761</strain>
    </source>
</reference>
<dbReference type="Proteomes" id="UP000033096">
    <property type="component" value="Chromosome"/>
</dbReference>
<accession>A0A0E3Q6N9</accession>
<keyword evidence="3" id="KW-1185">Reference proteome</keyword>
<sequence>MKPPLIPINEDYKWKLLSEILNVFDLRSTKQILSQYEILPLERSIPALKIVITSMYFCLEISYVVRELEEKKKLRKFMRITSVPSENEVYSIISSFDPMQFINFVIGLLNNVCSQRKRGLSHIIIDSTDINLDLNWFKRKISKKMLEDREFKWGHSKHRGYFIGMKLSLAIEYPSLKPLTFIINEANVSEYTVYPQILEELKKRKKIRQGDVLYFDKGYFSYENYVIGIAKYKIVPIIFPRINCNYNKLFNMLSYPLNIFDSKRNTEEDKKIYKRLVVKFKTLMENWGGLKPIRSLIEDIFKLAKKTCNMENLHRYTMRSVKKYCSLAVFLTGAITAFFISDKKGLQHLAES</sequence>
<dbReference type="AlphaFoldDB" id="A0A0E3Q6N9"/>
<evidence type="ECO:0000313" key="3">
    <source>
        <dbReference type="Proteomes" id="UP000033096"/>
    </source>
</evidence>
<dbReference type="PATRIC" id="fig|1434123.4.peg.2677"/>
<proteinExistence type="predicted"/>
<evidence type="ECO:0000259" key="1">
    <source>
        <dbReference type="Pfam" id="PF01609"/>
    </source>
</evidence>
<dbReference type="HOGENOM" id="CLU_072490_0_0_2"/>
<gene>
    <name evidence="2" type="ORF">MSVAZ_2193</name>
</gene>
<dbReference type="KEGG" id="mvc:MSVAZ_2193"/>
<dbReference type="GeneID" id="24810660"/>
<organism evidence="2 3">
    <name type="scientific">Methanosarcina vacuolata Z-761</name>
    <dbReference type="NCBI Taxonomy" id="1434123"/>
    <lineage>
        <taxon>Archaea</taxon>
        <taxon>Methanobacteriati</taxon>
        <taxon>Methanobacteriota</taxon>
        <taxon>Stenosarchaea group</taxon>
        <taxon>Methanomicrobia</taxon>
        <taxon>Methanosarcinales</taxon>
        <taxon>Methanosarcinaceae</taxon>
        <taxon>Methanosarcina</taxon>
    </lineage>
</organism>
<dbReference type="GO" id="GO:0004803">
    <property type="term" value="F:transposase activity"/>
    <property type="evidence" value="ECO:0007669"/>
    <property type="project" value="InterPro"/>
</dbReference>
<dbReference type="RefSeq" id="WP_048121142.1">
    <property type="nucleotide sequence ID" value="NZ_CP009520.1"/>
</dbReference>
<feature type="domain" description="Transposase IS4-like" evidence="1">
    <location>
        <begin position="119"/>
        <end position="328"/>
    </location>
</feature>
<dbReference type="GO" id="GO:0003677">
    <property type="term" value="F:DNA binding"/>
    <property type="evidence" value="ECO:0007669"/>
    <property type="project" value="InterPro"/>
</dbReference>
<dbReference type="GO" id="GO:0006313">
    <property type="term" value="P:DNA transposition"/>
    <property type="evidence" value="ECO:0007669"/>
    <property type="project" value="InterPro"/>
</dbReference>
<evidence type="ECO:0000313" key="2">
    <source>
        <dbReference type="EMBL" id="AKB44462.1"/>
    </source>
</evidence>
<dbReference type="Pfam" id="PF01609">
    <property type="entry name" value="DDE_Tnp_1"/>
    <property type="match status" value="1"/>
</dbReference>